<dbReference type="AlphaFoldDB" id="A0A7S2TTK9"/>
<protein>
    <submittedName>
        <fullName evidence="1">Uncharacterized protein</fullName>
    </submittedName>
</protein>
<name>A0A7S2TTK9_9EUKA</name>
<organism evidence="1">
    <name type="scientific">Lotharella oceanica</name>
    <dbReference type="NCBI Taxonomy" id="641309"/>
    <lineage>
        <taxon>Eukaryota</taxon>
        <taxon>Sar</taxon>
        <taxon>Rhizaria</taxon>
        <taxon>Cercozoa</taxon>
        <taxon>Chlorarachniophyceae</taxon>
        <taxon>Lotharella</taxon>
    </lineage>
</organism>
<reference evidence="1" key="1">
    <citation type="submission" date="2021-01" db="EMBL/GenBank/DDBJ databases">
        <authorList>
            <person name="Corre E."/>
            <person name="Pelletier E."/>
            <person name="Niang G."/>
            <person name="Scheremetjew M."/>
            <person name="Finn R."/>
            <person name="Kale V."/>
            <person name="Holt S."/>
            <person name="Cochrane G."/>
            <person name="Meng A."/>
            <person name="Brown T."/>
            <person name="Cohen L."/>
        </authorList>
    </citation>
    <scope>NUCLEOTIDE SEQUENCE</scope>
    <source>
        <strain evidence="1">CCMP622</strain>
    </source>
</reference>
<accession>A0A7S2TTK9</accession>
<evidence type="ECO:0000313" key="1">
    <source>
        <dbReference type="EMBL" id="CAD9769416.1"/>
    </source>
</evidence>
<proteinExistence type="predicted"/>
<dbReference type="EMBL" id="HBHP01021519">
    <property type="protein sequence ID" value="CAD9769416.1"/>
    <property type="molecule type" value="Transcribed_RNA"/>
</dbReference>
<gene>
    <name evidence="1" type="ORF">LSP00402_LOCUS13398</name>
</gene>
<sequence length="169" mass="18752">MAETEDSDEYVPLWEVLVSAREKDLQHCFACVARGAQTVPVGEFAVMCDQMEGKHDIDGMGFATWCHEEHGAVDSINCKAFGRYVATHVADGAENGKYDLLEEKDIILGALRMFIIALKQFEDISRPEPMGVVLLSKFGDEANIAVKRRNKDSLTRVSTCSGCMLCRVM</sequence>